<evidence type="ECO:0000256" key="5">
    <source>
        <dbReference type="ARBA" id="ARBA00050508"/>
    </source>
</evidence>
<keyword evidence="10" id="KW-1185">Reference proteome</keyword>
<dbReference type="PROSITE" id="PS51471">
    <property type="entry name" value="FE2OG_OXY"/>
    <property type="match status" value="1"/>
</dbReference>
<keyword evidence="3 7" id="KW-0560">Oxidoreductase</keyword>
<comment type="catalytic activity">
    <reaction evidence="6">
        <text>gibberellin A53 + 2 2-oxoglutarate + 3 O2 + H(+) = gibberellin A20 + 2 succinate + 3 CO2 + 2 H2O</text>
        <dbReference type="Rhea" id="RHEA:60796"/>
        <dbReference type="ChEBI" id="CHEBI:15377"/>
        <dbReference type="ChEBI" id="CHEBI:15378"/>
        <dbReference type="ChEBI" id="CHEBI:15379"/>
        <dbReference type="ChEBI" id="CHEBI:16526"/>
        <dbReference type="ChEBI" id="CHEBI:16810"/>
        <dbReference type="ChEBI" id="CHEBI:30031"/>
        <dbReference type="ChEBI" id="CHEBI:58526"/>
        <dbReference type="ChEBI" id="CHEBI:143954"/>
    </reaction>
    <physiologicalReaction direction="left-to-right" evidence="6">
        <dbReference type="Rhea" id="RHEA:60797"/>
    </physiologicalReaction>
</comment>
<dbReference type="PANTHER" id="PTHR47990">
    <property type="entry name" value="2-OXOGLUTARATE (2OG) AND FE(II)-DEPENDENT OXYGENASE SUPERFAMILY PROTEIN-RELATED"/>
    <property type="match status" value="1"/>
</dbReference>
<reference evidence="9 10" key="1">
    <citation type="submission" date="2023-10" db="EMBL/GenBank/DDBJ databases">
        <title>Chromosome-scale genome assembly provides insights into flower coloration mechanisms of Canna indica.</title>
        <authorList>
            <person name="Li C."/>
        </authorList>
    </citation>
    <scope>NUCLEOTIDE SEQUENCE [LARGE SCALE GENOMIC DNA]</scope>
    <source>
        <tissue evidence="9">Flower</tissue>
    </source>
</reference>
<dbReference type="InterPro" id="IPR044861">
    <property type="entry name" value="IPNS-like_FE2OG_OXY"/>
</dbReference>
<accession>A0AAQ3L111</accession>
<evidence type="ECO:0000256" key="3">
    <source>
        <dbReference type="ARBA" id="ARBA00023002"/>
    </source>
</evidence>
<dbReference type="InterPro" id="IPR027443">
    <property type="entry name" value="IPNS-like_sf"/>
</dbReference>
<evidence type="ECO:0000256" key="6">
    <source>
        <dbReference type="ARBA" id="ARBA00050797"/>
    </source>
</evidence>
<dbReference type="EMBL" id="CP136898">
    <property type="protein sequence ID" value="WOL18768.1"/>
    <property type="molecule type" value="Genomic_DNA"/>
</dbReference>
<dbReference type="Pfam" id="PF14226">
    <property type="entry name" value="DIOX_N"/>
    <property type="match status" value="1"/>
</dbReference>
<dbReference type="InterPro" id="IPR050231">
    <property type="entry name" value="Iron_ascorbate_oxido_reductase"/>
</dbReference>
<name>A0AAQ3L111_9LILI</name>
<sequence>MDSNPTSILLRPQFERDIAGGGNGGVVFNPSVLRSQASIPKAFVWPRCHRPSAIDDLDVPVIDLAGFLRDDAASTARAAELVRAACSSHGFFQVTNHGVDAALARDALDCTDAFFELPLRHKIRARRTPGSVCGFSGAHADRFSSELPWKETLSFSYYEAAAGERVVLDYFSSTLGSEFERMGLVFQSYCEAMKKLSQVIMELLAISLGVERSYYREFFADGKSIMRCNYYPPCQEPELALGTGPHCDPTSLTILQQDHVEGLEVFSNNQWRSVRPIRDALVINIGDTFMALSNGRYKSCLHRAVVNSRCQRRSLAFFVCPREDRIIRPPPGDVSGGTRLYPDFTWAEFMHFTQRHYRADTRTLHSFTAWLLSSSPPRYSSL</sequence>
<evidence type="ECO:0000313" key="9">
    <source>
        <dbReference type="EMBL" id="WOL18768.1"/>
    </source>
</evidence>
<dbReference type="PRINTS" id="PR00682">
    <property type="entry name" value="IPNSYNTHASE"/>
</dbReference>
<dbReference type="Pfam" id="PF03171">
    <property type="entry name" value="2OG-FeII_Oxy"/>
    <property type="match status" value="1"/>
</dbReference>
<evidence type="ECO:0000313" key="10">
    <source>
        <dbReference type="Proteomes" id="UP001327560"/>
    </source>
</evidence>
<dbReference type="FunFam" id="2.60.120.330:FF:000003">
    <property type="entry name" value="Gibberellin 20 oxidase 2"/>
    <property type="match status" value="1"/>
</dbReference>
<comment type="similarity">
    <text evidence="7">Belongs to the iron/ascorbate-dependent oxidoreductase family.</text>
</comment>
<dbReference type="GO" id="GO:0046872">
    <property type="term" value="F:metal ion binding"/>
    <property type="evidence" value="ECO:0007669"/>
    <property type="project" value="UniProtKB-KW"/>
</dbReference>
<comment type="catalytic activity">
    <reaction evidence="5">
        <text>gibberellin A12 + 2 2-oxoglutarate + 3 O2 + H(+) = gibberellin A9 + 2 succinate + 3 CO2 + 2 H2O</text>
        <dbReference type="Rhea" id="RHEA:60772"/>
        <dbReference type="ChEBI" id="CHEBI:15377"/>
        <dbReference type="ChEBI" id="CHEBI:15378"/>
        <dbReference type="ChEBI" id="CHEBI:15379"/>
        <dbReference type="ChEBI" id="CHEBI:16526"/>
        <dbReference type="ChEBI" id="CHEBI:16810"/>
        <dbReference type="ChEBI" id="CHEBI:30031"/>
        <dbReference type="ChEBI" id="CHEBI:58627"/>
        <dbReference type="ChEBI" id="CHEBI:73255"/>
    </reaction>
    <physiologicalReaction direction="left-to-right" evidence="5">
        <dbReference type="Rhea" id="RHEA:60773"/>
    </physiologicalReaction>
</comment>
<comment type="cofactor">
    <cofactor evidence="1">
        <name>L-ascorbate</name>
        <dbReference type="ChEBI" id="CHEBI:38290"/>
    </cofactor>
</comment>
<dbReference type="GO" id="GO:0009685">
    <property type="term" value="P:gibberellin metabolic process"/>
    <property type="evidence" value="ECO:0007669"/>
    <property type="project" value="UniProtKB-ARBA"/>
</dbReference>
<dbReference type="SUPFAM" id="SSF51197">
    <property type="entry name" value="Clavaminate synthase-like"/>
    <property type="match status" value="1"/>
</dbReference>
<evidence type="ECO:0000256" key="4">
    <source>
        <dbReference type="ARBA" id="ARBA00023004"/>
    </source>
</evidence>
<evidence type="ECO:0000259" key="8">
    <source>
        <dbReference type="PROSITE" id="PS51471"/>
    </source>
</evidence>
<evidence type="ECO:0000256" key="1">
    <source>
        <dbReference type="ARBA" id="ARBA00001961"/>
    </source>
</evidence>
<gene>
    <name evidence="9" type="ORF">Cni_G27565</name>
</gene>
<feature type="domain" description="Fe2OG dioxygenase" evidence="8">
    <location>
        <begin position="222"/>
        <end position="321"/>
    </location>
</feature>
<keyword evidence="4 7" id="KW-0408">Iron</keyword>
<evidence type="ECO:0000256" key="2">
    <source>
        <dbReference type="ARBA" id="ARBA00022723"/>
    </source>
</evidence>
<dbReference type="AlphaFoldDB" id="A0AAQ3L111"/>
<organism evidence="9 10">
    <name type="scientific">Canna indica</name>
    <name type="common">Indian-shot</name>
    <dbReference type="NCBI Taxonomy" id="4628"/>
    <lineage>
        <taxon>Eukaryota</taxon>
        <taxon>Viridiplantae</taxon>
        <taxon>Streptophyta</taxon>
        <taxon>Embryophyta</taxon>
        <taxon>Tracheophyta</taxon>
        <taxon>Spermatophyta</taxon>
        <taxon>Magnoliopsida</taxon>
        <taxon>Liliopsida</taxon>
        <taxon>Zingiberales</taxon>
        <taxon>Cannaceae</taxon>
        <taxon>Canna</taxon>
    </lineage>
</organism>
<evidence type="ECO:0000256" key="7">
    <source>
        <dbReference type="RuleBase" id="RU003682"/>
    </source>
</evidence>
<dbReference type="Gene3D" id="2.60.120.330">
    <property type="entry name" value="B-lactam Antibiotic, Isopenicillin N Synthase, Chain"/>
    <property type="match status" value="1"/>
</dbReference>
<proteinExistence type="inferred from homology"/>
<dbReference type="GO" id="GO:0016491">
    <property type="term" value="F:oxidoreductase activity"/>
    <property type="evidence" value="ECO:0007669"/>
    <property type="project" value="UniProtKB-KW"/>
</dbReference>
<protein>
    <submittedName>
        <fullName evidence="9">Gibberellin 20 oxidase 2-like</fullName>
    </submittedName>
</protein>
<dbReference type="Proteomes" id="UP001327560">
    <property type="component" value="Chromosome 9"/>
</dbReference>
<dbReference type="InterPro" id="IPR026992">
    <property type="entry name" value="DIOX_N"/>
</dbReference>
<dbReference type="InterPro" id="IPR005123">
    <property type="entry name" value="Oxoglu/Fe-dep_dioxygenase_dom"/>
</dbReference>
<keyword evidence="2 7" id="KW-0479">Metal-binding</keyword>